<protein>
    <submittedName>
        <fullName evidence="1">Uncharacterized protein</fullName>
    </submittedName>
</protein>
<sequence length="129" mass="14275">MVIPDEVPPLLAALLPRNPRSKYSIYSDSIKWIAASTINIVVGAVSVSAYVNKFVHHSPVPMDVIVENDVNAQNLEADWYFEGPEFRGGLVFQRWIPPRGGPDLCLSGGLLAEFKVIGFPDACRMNFED</sequence>
<comment type="caution">
    <text evidence="1">The sequence shown here is derived from an EMBL/GenBank/DDBJ whole genome shotgun (WGS) entry which is preliminary data.</text>
</comment>
<proteinExistence type="predicted"/>
<dbReference type="AlphaFoldDB" id="A0A2Z6QH68"/>
<accession>A0A2Z6QH68</accession>
<evidence type="ECO:0000313" key="2">
    <source>
        <dbReference type="Proteomes" id="UP000247702"/>
    </source>
</evidence>
<organism evidence="1 2">
    <name type="scientific">Rhizophagus clarus</name>
    <dbReference type="NCBI Taxonomy" id="94130"/>
    <lineage>
        <taxon>Eukaryota</taxon>
        <taxon>Fungi</taxon>
        <taxon>Fungi incertae sedis</taxon>
        <taxon>Mucoromycota</taxon>
        <taxon>Glomeromycotina</taxon>
        <taxon>Glomeromycetes</taxon>
        <taxon>Glomerales</taxon>
        <taxon>Glomeraceae</taxon>
        <taxon>Rhizophagus</taxon>
    </lineage>
</organism>
<evidence type="ECO:0000313" key="1">
    <source>
        <dbReference type="EMBL" id="GBB84144.1"/>
    </source>
</evidence>
<dbReference type="EMBL" id="BEXD01000090">
    <property type="protein sequence ID" value="GBB84144.1"/>
    <property type="molecule type" value="Genomic_DNA"/>
</dbReference>
<reference evidence="1 2" key="1">
    <citation type="submission" date="2017-11" db="EMBL/GenBank/DDBJ databases">
        <title>The genome of Rhizophagus clarus HR1 reveals common genetic basis of auxotrophy among arbuscular mycorrhizal fungi.</title>
        <authorList>
            <person name="Kobayashi Y."/>
        </authorList>
    </citation>
    <scope>NUCLEOTIDE SEQUENCE [LARGE SCALE GENOMIC DNA]</scope>
    <source>
        <strain evidence="1 2">HR1</strain>
    </source>
</reference>
<dbReference type="Proteomes" id="UP000247702">
    <property type="component" value="Unassembled WGS sequence"/>
</dbReference>
<name>A0A2Z6QH68_9GLOM</name>
<keyword evidence="2" id="KW-1185">Reference proteome</keyword>
<gene>
    <name evidence="1" type="ORF">RclHR1_10790009</name>
</gene>